<dbReference type="AlphaFoldDB" id="A0A1F4RP83"/>
<sequence>MSDLAISSLNISKPYRAKQAEVNTCHPEEEAHFEGTTSALDNVIGRSEPDSILAFGYTHRETEGQPSAVEIFAWEVVPYLASIGYTDLVLEVFPRDETGDVIEVEIEEFNETGIVGVEMNRFLNLVDRPNFELLLRQAYASGVNIHSGGLDRDNIFQTIWYPNFALYPERLEVARQEIARNSGDRISSLAAAGQRVFSLNGTVHNDLYPSPRNETASFGGSINSLFPSRFVEIDMVIPELSERHDYYTDLPLSDECSWRSFIPDAGVNLISERGPNSYLIFWPIADR</sequence>
<evidence type="ECO:0000313" key="2">
    <source>
        <dbReference type="Proteomes" id="UP000179095"/>
    </source>
</evidence>
<protein>
    <recommendedName>
        <fullName evidence="3">Haem-binding uptake Tiki superfamily ChaN domain-containing protein</fullName>
    </recommendedName>
</protein>
<accession>A0A1F4RP83</accession>
<evidence type="ECO:0008006" key="3">
    <source>
        <dbReference type="Google" id="ProtNLM"/>
    </source>
</evidence>
<dbReference type="EMBL" id="METQ01000006">
    <property type="protein sequence ID" value="OGC10025.1"/>
    <property type="molecule type" value="Genomic_DNA"/>
</dbReference>
<comment type="caution">
    <text evidence="1">The sequence shown here is derived from an EMBL/GenBank/DDBJ whole genome shotgun (WGS) entry which is preliminary data.</text>
</comment>
<reference evidence="1 2" key="1">
    <citation type="journal article" date="2016" name="Nat. Commun.">
        <title>Thousands of microbial genomes shed light on interconnected biogeochemical processes in an aquifer system.</title>
        <authorList>
            <person name="Anantharaman K."/>
            <person name="Brown C.T."/>
            <person name="Hug L.A."/>
            <person name="Sharon I."/>
            <person name="Castelle C.J."/>
            <person name="Probst A.J."/>
            <person name="Thomas B.C."/>
            <person name="Singh A."/>
            <person name="Wilkins M.J."/>
            <person name="Karaoz U."/>
            <person name="Brodie E.L."/>
            <person name="Williams K.H."/>
            <person name="Hubbard S.S."/>
            <person name="Banfield J.F."/>
        </authorList>
    </citation>
    <scope>NUCLEOTIDE SEQUENCE [LARGE SCALE GENOMIC DNA]</scope>
</reference>
<organism evidence="1 2">
    <name type="scientific">candidate division WOR-1 bacterium RIFCSPLOWO2_12_FULL_45_9</name>
    <dbReference type="NCBI Taxonomy" id="1802568"/>
    <lineage>
        <taxon>Bacteria</taxon>
        <taxon>Bacillati</taxon>
        <taxon>Saganbacteria</taxon>
    </lineage>
</organism>
<name>A0A1F4RP83_UNCSA</name>
<dbReference type="STRING" id="1802568.A3F86_03870"/>
<dbReference type="Proteomes" id="UP000179095">
    <property type="component" value="Unassembled WGS sequence"/>
</dbReference>
<gene>
    <name evidence="1" type="ORF">A3F86_03870</name>
</gene>
<proteinExistence type="predicted"/>
<evidence type="ECO:0000313" key="1">
    <source>
        <dbReference type="EMBL" id="OGC10025.1"/>
    </source>
</evidence>